<evidence type="ECO:0000313" key="3">
    <source>
        <dbReference type="EMBL" id="CDH51863.1"/>
    </source>
</evidence>
<evidence type="ECO:0000256" key="2">
    <source>
        <dbReference type="SAM" id="MobiDB-lite"/>
    </source>
</evidence>
<dbReference type="PANTHER" id="PTHR46430">
    <property type="entry name" value="PROTEIN SKT5-RELATED"/>
    <property type="match status" value="1"/>
</dbReference>
<dbReference type="Pfam" id="PF08238">
    <property type="entry name" value="Sel1"/>
    <property type="match status" value="6"/>
</dbReference>
<dbReference type="VEuPathDB" id="FungiDB:LCOR_03414.1"/>
<dbReference type="OrthoDB" id="272077at2759"/>
<dbReference type="InterPro" id="IPR051726">
    <property type="entry name" value="Chitin_Synth_Reg"/>
</dbReference>
<proteinExistence type="predicted"/>
<feature type="compositionally biased region" description="Acidic residues" evidence="2">
    <location>
        <begin position="57"/>
        <end position="70"/>
    </location>
</feature>
<dbReference type="SMART" id="SM00671">
    <property type="entry name" value="SEL1"/>
    <property type="match status" value="6"/>
</dbReference>
<organism evidence="3 4">
    <name type="scientific">Lichtheimia corymbifera JMRC:FSU:9682</name>
    <dbReference type="NCBI Taxonomy" id="1263082"/>
    <lineage>
        <taxon>Eukaryota</taxon>
        <taxon>Fungi</taxon>
        <taxon>Fungi incertae sedis</taxon>
        <taxon>Mucoromycota</taxon>
        <taxon>Mucoromycotina</taxon>
        <taxon>Mucoromycetes</taxon>
        <taxon>Mucorales</taxon>
        <taxon>Lichtheimiaceae</taxon>
        <taxon>Lichtheimia</taxon>
    </lineage>
</organism>
<evidence type="ECO:0000256" key="1">
    <source>
        <dbReference type="ARBA" id="ARBA00022737"/>
    </source>
</evidence>
<feature type="compositionally biased region" description="Low complexity" evidence="2">
    <location>
        <begin position="126"/>
        <end position="136"/>
    </location>
</feature>
<protein>
    <submittedName>
        <fullName evidence="3">Protoplast regeneration and killer toxinresistance protein</fullName>
    </submittedName>
</protein>
<dbReference type="Proteomes" id="UP000027586">
    <property type="component" value="Unassembled WGS sequence"/>
</dbReference>
<dbReference type="Gene3D" id="1.25.40.10">
    <property type="entry name" value="Tetratricopeptide repeat domain"/>
    <property type="match status" value="2"/>
</dbReference>
<dbReference type="STRING" id="1263082.A0A068RNV5"/>
<feature type="compositionally biased region" description="Low complexity" evidence="2">
    <location>
        <begin position="646"/>
        <end position="662"/>
    </location>
</feature>
<keyword evidence="4" id="KW-1185">Reference proteome</keyword>
<evidence type="ECO:0000313" key="4">
    <source>
        <dbReference type="Proteomes" id="UP000027586"/>
    </source>
</evidence>
<gene>
    <name evidence="3" type="ORF">LCOR_03414.1</name>
</gene>
<dbReference type="PANTHER" id="PTHR46430:SF1">
    <property type="entry name" value="CHITIN SYNTHASE REGULATOR SKT5-RELATED"/>
    <property type="match status" value="1"/>
</dbReference>
<sequence length="679" mass="74776">MVSSAPDRARSRTLPSHRSARRDAQNRPSPRSMSYDNSQPQPPLPSTGSANNNNNLDYDDGNTSSDDDDNTNSLAFPSKNRLTLRVVNADVDVSPSSSDDEAKITENHDAQLMNSKVQRSPPAAPPSSDSSIYSNSKNHPDNHASAETPPPPTPLHNDNHLSDIQQPIHLAAKSAHSSGRNSLNVDNHSQQLHASDTSEMGSLKYQVEADEGLGPFTPPPAPPSMTTDARSMISTTNESVLSATMAHASQSKYSKASFTLTNQRDSLRMYRDMAEKVNDPLVQLSYAKYLLDVAELYNTNQDDAKRAADEEVISKLWVDVVKRASGRANLARGTAPFIKPEMDAKAKREALETEAITWIKQLAKEQVGEAAHMQATWIDNQKYGFAPNPKKAYRLHVIAAQSGNPESMYAVAKYLEHQVPSSSAEEIFEYYQSAANKGHLPALLRVSKIYIHGQFGQRQNISKGLSLLSQAAENATEEYPEPIFVFGQMLANIYPEADIPAELLQHYGGSNAILRTFERAAELGHQGAQTQLGSMYEHGIYGAAMDLEKAHHYYSMAASTTGDDHGDPVAMLGLCRLYRGDEDESFRWCEKAANRGHADAMFMLAWYLENGFGTPKDITRANLFYRRAASKGNEAAKHKINQHTASMPRSTSVTSPTTSRTMNARPKKTKKRKNICIIA</sequence>
<name>A0A068RNV5_9FUNG</name>
<feature type="region of interest" description="Disordered" evidence="2">
    <location>
        <begin position="110"/>
        <end position="161"/>
    </location>
</feature>
<dbReference type="InterPro" id="IPR011990">
    <property type="entry name" value="TPR-like_helical_dom_sf"/>
</dbReference>
<dbReference type="EMBL" id="CBTN010000011">
    <property type="protein sequence ID" value="CDH51863.1"/>
    <property type="molecule type" value="Genomic_DNA"/>
</dbReference>
<dbReference type="InterPro" id="IPR006597">
    <property type="entry name" value="Sel1-like"/>
</dbReference>
<dbReference type="SUPFAM" id="SSF81901">
    <property type="entry name" value="HCP-like"/>
    <property type="match status" value="2"/>
</dbReference>
<accession>A0A068RNV5</accession>
<comment type="caution">
    <text evidence="3">The sequence shown here is derived from an EMBL/GenBank/DDBJ whole genome shotgun (WGS) entry which is preliminary data.</text>
</comment>
<dbReference type="AlphaFoldDB" id="A0A068RNV5"/>
<reference evidence="3" key="1">
    <citation type="submission" date="2013-08" db="EMBL/GenBank/DDBJ databases">
        <title>Gene expansion shapes genome architecture in the human pathogen Lichtheimia corymbifera: an evolutionary genomics analysis in the ancient terrestrial Mucorales (Mucoromycotina).</title>
        <authorList>
            <person name="Schwartze V.U."/>
            <person name="Winter S."/>
            <person name="Shelest E."/>
            <person name="Marcet-Houben M."/>
            <person name="Horn F."/>
            <person name="Wehner S."/>
            <person name="Hoffmann K."/>
            <person name="Riege K."/>
            <person name="Sammeth M."/>
            <person name="Nowrousian M."/>
            <person name="Valiante V."/>
            <person name="Linde J."/>
            <person name="Jacobsen I.D."/>
            <person name="Marz M."/>
            <person name="Brakhage A.A."/>
            <person name="Gabaldon T."/>
            <person name="Bocker S."/>
            <person name="Voigt K."/>
        </authorList>
    </citation>
    <scope>NUCLEOTIDE SEQUENCE [LARGE SCALE GENOMIC DNA]</scope>
    <source>
        <strain evidence="3">FSU 9682</strain>
    </source>
</reference>
<feature type="region of interest" description="Disordered" evidence="2">
    <location>
        <begin position="638"/>
        <end position="673"/>
    </location>
</feature>
<keyword evidence="1" id="KW-0677">Repeat</keyword>
<feature type="compositionally biased region" description="Polar residues" evidence="2">
    <location>
        <begin position="26"/>
        <end position="39"/>
    </location>
</feature>
<feature type="region of interest" description="Disordered" evidence="2">
    <location>
        <begin position="1"/>
        <end position="86"/>
    </location>
</feature>